<dbReference type="AlphaFoldDB" id="S9UTQ6"/>
<dbReference type="Proteomes" id="UP000015354">
    <property type="component" value="Unassembled WGS sequence"/>
</dbReference>
<name>S9UTQ6_9TRYP</name>
<evidence type="ECO:0000313" key="4">
    <source>
        <dbReference type="Proteomes" id="UP000015354"/>
    </source>
</evidence>
<feature type="coiled-coil region" evidence="1">
    <location>
        <begin position="185"/>
        <end position="212"/>
    </location>
</feature>
<sequence length="1067" mass="119435">MREEAEDAERVRAKSDERHALELGRMESRTRAKVAEFQAALDTLAREKVHVVETLADREQTLSALRDELKTAERRVAELESTLKQAAQETERLRMVVEERDAALREQLESYNVLHADQALLINALQQMKETTASLEGARREAEEQRVAQVHAMEERAAALEKRLLEEGDSVAGMQAMLESTMQGAAGWREAFERAEKELAEREGELQELTASTRAAAEESLMKLQSMEQLHTESLAKEVARKEEAFTALTRVKNEMQYAKMDAEKAQREVQQQLREVEEVNAQLRQALSRLETQREAEKANADEALRQLAVKYTAGREEVSVLTAQRTALLATEKEAASLRTKAAELESTLRATNARMEEQEQLIEELEAALQAAADQEEALLLQVQELAERGAELAAEKAQHLLQVEALKKTLEDTATSYNDRIVVEERLRDRMEEYRQLAAARQLELRTAAAVWLQATESLRDGLRVAEAAAGSLKGPATPPLKLQPLEKAAAWYADVALRETAAEARRSSQDLSDDDSRRASTVQGGEGTHQEEVRVLFQRNAAGLCAEVGDQLRQLWELGRAAARREETLRRKLELEQQLRAALDTLAVENVDLKEAGRNYQSLFNETQAALQQITNDFQQQLLEEKEAASVEVVTARRDMQRAGESRRRAEQRAQLLQEELEQLQHVKGELEGQLLAMSEERDELRTRATETVEAVLAAEPAGAGSGDGSDLSVRASRYSTAMAQEQAQVLQVTSLQSDLLLVRRQLREMEAQDAALRRSAAASEREVAALRTERVRLQRELEREHVTTQRRYSQLLEQTDAGAAAEELRELRLKVRELEGVVFRFEERERELARVRSQQEVQAGRRQEAVLTRLRSMSSRMTDVRRQLNDGGERASRGGLTLATDPQLVAEVQQLQHDLENYEKLAVEHHLRLESLQAQLAAEREARAMADKAVRQLSRHNERLRTTMQSERQSTLLALSPFTPPPPLTGVGASPLPRTPLPPTPTPEEEEEEEEVARTPTQSRKVEDDGAPSGGRGRGSAAKAKAPAPEGGTPTQPRKSSKAGRATGSRKRMRSHSTSSS</sequence>
<feature type="region of interest" description="Disordered" evidence="2">
    <location>
        <begin position="945"/>
        <end position="1067"/>
    </location>
</feature>
<keyword evidence="4" id="KW-1185">Reference proteome</keyword>
<feature type="compositionally biased region" description="Basic and acidic residues" evidence="2">
    <location>
        <begin position="868"/>
        <end position="882"/>
    </location>
</feature>
<evidence type="ECO:0000256" key="1">
    <source>
        <dbReference type="SAM" id="Coils"/>
    </source>
</evidence>
<dbReference type="OrthoDB" id="267898at2759"/>
<feature type="compositionally biased region" description="Basic and acidic residues" evidence="2">
    <location>
        <begin position="509"/>
        <end position="523"/>
    </location>
</feature>
<feature type="coiled-coil region" evidence="1">
    <location>
        <begin position="898"/>
        <end position="939"/>
    </location>
</feature>
<feature type="coiled-coil region" evidence="1">
    <location>
        <begin position="121"/>
        <end position="148"/>
    </location>
</feature>
<evidence type="ECO:0000256" key="2">
    <source>
        <dbReference type="SAM" id="MobiDB-lite"/>
    </source>
</evidence>
<keyword evidence="1" id="KW-0175">Coiled coil</keyword>
<accession>S9UTQ6</accession>
<feature type="coiled-coil region" evidence="1">
    <location>
        <begin position="249"/>
        <end position="392"/>
    </location>
</feature>
<feature type="coiled-coil region" evidence="1">
    <location>
        <begin position="738"/>
        <end position="834"/>
    </location>
</feature>
<feature type="coiled-coil region" evidence="1">
    <location>
        <begin position="55"/>
        <end position="96"/>
    </location>
</feature>
<feature type="compositionally biased region" description="Pro residues" evidence="2">
    <location>
        <begin position="983"/>
        <end position="992"/>
    </location>
</feature>
<gene>
    <name evidence="3" type="ORF">STCU_10306</name>
</gene>
<feature type="coiled-coil region" evidence="1">
    <location>
        <begin position="563"/>
        <end position="590"/>
    </location>
</feature>
<dbReference type="EMBL" id="ATMH01010215">
    <property type="protein sequence ID" value="EPY17936.1"/>
    <property type="molecule type" value="Genomic_DNA"/>
</dbReference>
<evidence type="ECO:0000313" key="3">
    <source>
        <dbReference type="EMBL" id="EPY17936.1"/>
    </source>
</evidence>
<protein>
    <submittedName>
        <fullName evidence="3">Uncharacterized protein</fullName>
    </submittedName>
</protein>
<comment type="caution">
    <text evidence="3">The sequence shown here is derived from an EMBL/GenBank/DDBJ whole genome shotgun (WGS) entry which is preliminary data.</text>
</comment>
<reference evidence="3 4" key="1">
    <citation type="journal article" date="2013" name="PLoS ONE">
        <title>Predicting the Proteins of Angomonas deanei, Strigomonas culicis and Their Respective Endosymbionts Reveals New Aspects of the Trypanosomatidae Family.</title>
        <authorList>
            <person name="Motta M.C."/>
            <person name="Martins A.C."/>
            <person name="de Souza S.S."/>
            <person name="Catta-Preta C.M."/>
            <person name="Silva R."/>
            <person name="Klein C.C."/>
            <person name="de Almeida L.G."/>
            <person name="de Lima Cunha O."/>
            <person name="Ciapina L.P."/>
            <person name="Brocchi M."/>
            <person name="Colabardini A.C."/>
            <person name="de Araujo Lima B."/>
            <person name="Machado C.R."/>
            <person name="de Almeida Soares C.M."/>
            <person name="Probst C.M."/>
            <person name="de Menezes C.B."/>
            <person name="Thompson C.E."/>
            <person name="Bartholomeu D.C."/>
            <person name="Gradia D.F."/>
            <person name="Pavoni D.P."/>
            <person name="Grisard E.C."/>
            <person name="Fantinatti-Garboggini F."/>
            <person name="Marchini F.K."/>
            <person name="Rodrigues-Luiz G.F."/>
            <person name="Wagner G."/>
            <person name="Goldman G.H."/>
            <person name="Fietto J.L."/>
            <person name="Elias M.C."/>
            <person name="Goldman M.H."/>
            <person name="Sagot M.F."/>
            <person name="Pereira M."/>
            <person name="Stoco P.H."/>
            <person name="de Mendonca-Neto R.P."/>
            <person name="Teixeira S.M."/>
            <person name="Maciel T.E."/>
            <person name="de Oliveira Mendes T.A."/>
            <person name="Urmenyi T.P."/>
            <person name="de Souza W."/>
            <person name="Schenkman S."/>
            <person name="de Vasconcelos A.T."/>
        </authorList>
    </citation>
    <scope>NUCLEOTIDE SEQUENCE [LARGE SCALE GENOMIC DNA]</scope>
</reference>
<proteinExistence type="predicted"/>
<feature type="compositionally biased region" description="Polar residues" evidence="2">
    <location>
        <begin position="952"/>
        <end position="963"/>
    </location>
</feature>
<feature type="coiled-coil region" evidence="1">
    <location>
        <begin position="645"/>
        <end position="693"/>
    </location>
</feature>
<feature type="region of interest" description="Disordered" evidence="2">
    <location>
        <begin position="509"/>
        <end position="532"/>
    </location>
</feature>
<feature type="compositionally biased region" description="Low complexity" evidence="2">
    <location>
        <begin position="1025"/>
        <end position="1041"/>
    </location>
</feature>
<feature type="region of interest" description="Disordered" evidence="2">
    <location>
        <begin position="866"/>
        <end position="886"/>
    </location>
</feature>
<organism evidence="3 4">
    <name type="scientific">Strigomonas culicis</name>
    <dbReference type="NCBI Taxonomy" id="28005"/>
    <lineage>
        <taxon>Eukaryota</taxon>
        <taxon>Discoba</taxon>
        <taxon>Euglenozoa</taxon>
        <taxon>Kinetoplastea</taxon>
        <taxon>Metakinetoplastina</taxon>
        <taxon>Trypanosomatida</taxon>
        <taxon>Trypanosomatidae</taxon>
        <taxon>Strigomonadinae</taxon>
        <taxon>Strigomonas</taxon>
    </lineage>
</organism>